<dbReference type="OrthoDB" id="60422at2759"/>
<dbReference type="InterPro" id="IPR003718">
    <property type="entry name" value="OsmC/Ohr_fam"/>
</dbReference>
<gene>
    <name evidence="2" type="ORF">DFH94DRAFT_680902</name>
</gene>
<keyword evidence="3" id="KW-1185">Reference proteome</keyword>
<dbReference type="Proteomes" id="UP000759537">
    <property type="component" value="Unassembled WGS sequence"/>
</dbReference>
<comment type="similarity">
    <text evidence="1">Belongs to the OsmC/Ohr family.</text>
</comment>
<dbReference type="AlphaFoldDB" id="A0A9P5N0E6"/>
<organism evidence="2 3">
    <name type="scientific">Russula ochroleuca</name>
    <dbReference type="NCBI Taxonomy" id="152965"/>
    <lineage>
        <taxon>Eukaryota</taxon>
        <taxon>Fungi</taxon>
        <taxon>Dikarya</taxon>
        <taxon>Basidiomycota</taxon>
        <taxon>Agaricomycotina</taxon>
        <taxon>Agaricomycetes</taxon>
        <taxon>Russulales</taxon>
        <taxon>Russulaceae</taxon>
        <taxon>Russula</taxon>
    </lineage>
</organism>
<dbReference type="InterPro" id="IPR019953">
    <property type="entry name" value="OHR"/>
</dbReference>
<dbReference type="InterPro" id="IPR036102">
    <property type="entry name" value="OsmC/Ohrsf"/>
</dbReference>
<accession>A0A9P5N0E6</accession>
<dbReference type="NCBIfam" id="TIGR03561">
    <property type="entry name" value="organ_hyd_perox"/>
    <property type="match status" value="1"/>
</dbReference>
<dbReference type="PANTHER" id="PTHR33797">
    <property type="entry name" value="ORGANIC HYDROPEROXIDE RESISTANCE PROTEIN-LIKE"/>
    <property type="match status" value="1"/>
</dbReference>
<comment type="caution">
    <text evidence="2">The sequence shown here is derived from an EMBL/GenBank/DDBJ whole genome shotgun (WGS) entry which is preliminary data.</text>
</comment>
<dbReference type="SUPFAM" id="SSF82784">
    <property type="entry name" value="OsmC-like"/>
    <property type="match status" value="1"/>
</dbReference>
<evidence type="ECO:0000313" key="3">
    <source>
        <dbReference type="Proteomes" id="UP000759537"/>
    </source>
</evidence>
<dbReference type="GO" id="GO:0006979">
    <property type="term" value="P:response to oxidative stress"/>
    <property type="evidence" value="ECO:0007669"/>
    <property type="project" value="InterPro"/>
</dbReference>
<evidence type="ECO:0000256" key="1">
    <source>
        <dbReference type="ARBA" id="ARBA00007378"/>
    </source>
</evidence>
<dbReference type="InterPro" id="IPR015946">
    <property type="entry name" value="KH_dom-like_a/b"/>
</dbReference>
<dbReference type="PANTHER" id="PTHR33797:SF2">
    <property type="entry name" value="ORGANIC HYDROPEROXIDE RESISTANCE PROTEIN-LIKE"/>
    <property type="match status" value="1"/>
</dbReference>
<dbReference type="EMBL" id="WHVB01000005">
    <property type="protein sequence ID" value="KAF8482944.1"/>
    <property type="molecule type" value="Genomic_DNA"/>
</dbReference>
<evidence type="ECO:0000313" key="2">
    <source>
        <dbReference type="EMBL" id="KAF8482944.1"/>
    </source>
</evidence>
<dbReference type="Pfam" id="PF02566">
    <property type="entry name" value="OsmC"/>
    <property type="match status" value="1"/>
</dbReference>
<proteinExistence type="inferred from homology"/>
<name>A0A9P5N0E6_9AGAM</name>
<reference evidence="2" key="1">
    <citation type="submission" date="2019-10" db="EMBL/GenBank/DDBJ databases">
        <authorList>
            <consortium name="DOE Joint Genome Institute"/>
            <person name="Kuo A."/>
            <person name="Miyauchi S."/>
            <person name="Kiss E."/>
            <person name="Drula E."/>
            <person name="Kohler A."/>
            <person name="Sanchez-Garcia M."/>
            <person name="Andreopoulos B."/>
            <person name="Barry K.W."/>
            <person name="Bonito G."/>
            <person name="Buee M."/>
            <person name="Carver A."/>
            <person name="Chen C."/>
            <person name="Cichocki N."/>
            <person name="Clum A."/>
            <person name="Culley D."/>
            <person name="Crous P.W."/>
            <person name="Fauchery L."/>
            <person name="Girlanda M."/>
            <person name="Hayes R."/>
            <person name="Keri Z."/>
            <person name="LaButti K."/>
            <person name="Lipzen A."/>
            <person name="Lombard V."/>
            <person name="Magnuson J."/>
            <person name="Maillard F."/>
            <person name="Morin E."/>
            <person name="Murat C."/>
            <person name="Nolan M."/>
            <person name="Ohm R."/>
            <person name="Pangilinan J."/>
            <person name="Pereira M."/>
            <person name="Perotto S."/>
            <person name="Peter M."/>
            <person name="Riley R."/>
            <person name="Sitrit Y."/>
            <person name="Stielow B."/>
            <person name="Szollosi G."/>
            <person name="Zifcakova L."/>
            <person name="Stursova M."/>
            <person name="Spatafora J.W."/>
            <person name="Tedersoo L."/>
            <person name="Vaario L.-M."/>
            <person name="Yamada A."/>
            <person name="Yan M."/>
            <person name="Wang P."/>
            <person name="Xu J."/>
            <person name="Bruns T."/>
            <person name="Baldrian P."/>
            <person name="Vilgalys R."/>
            <person name="Henrissat B."/>
            <person name="Grigoriev I.V."/>
            <person name="Hibbett D."/>
            <person name="Nagy L.G."/>
            <person name="Martin F.M."/>
        </authorList>
    </citation>
    <scope>NUCLEOTIDE SEQUENCE</scope>
    <source>
        <strain evidence="2">Prilba</strain>
    </source>
</reference>
<dbReference type="Gene3D" id="2.20.25.10">
    <property type="match status" value="1"/>
</dbReference>
<reference evidence="2" key="2">
    <citation type="journal article" date="2020" name="Nat. Commun.">
        <title>Large-scale genome sequencing of mycorrhizal fungi provides insights into the early evolution of symbiotic traits.</title>
        <authorList>
            <person name="Miyauchi S."/>
            <person name="Kiss E."/>
            <person name="Kuo A."/>
            <person name="Drula E."/>
            <person name="Kohler A."/>
            <person name="Sanchez-Garcia M."/>
            <person name="Morin E."/>
            <person name="Andreopoulos B."/>
            <person name="Barry K.W."/>
            <person name="Bonito G."/>
            <person name="Buee M."/>
            <person name="Carver A."/>
            <person name="Chen C."/>
            <person name="Cichocki N."/>
            <person name="Clum A."/>
            <person name="Culley D."/>
            <person name="Crous P.W."/>
            <person name="Fauchery L."/>
            <person name="Girlanda M."/>
            <person name="Hayes R.D."/>
            <person name="Keri Z."/>
            <person name="LaButti K."/>
            <person name="Lipzen A."/>
            <person name="Lombard V."/>
            <person name="Magnuson J."/>
            <person name="Maillard F."/>
            <person name="Murat C."/>
            <person name="Nolan M."/>
            <person name="Ohm R.A."/>
            <person name="Pangilinan J."/>
            <person name="Pereira M.F."/>
            <person name="Perotto S."/>
            <person name="Peter M."/>
            <person name="Pfister S."/>
            <person name="Riley R."/>
            <person name="Sitrit Y."/>
            <person name="Stielow J.B."/>
            <person name="Szollosi G."/>
            <person name="Zifcakova L."/>
            <person name="Stursova M."/>
            <person name="Spatafora J.W."/>
            <person name="Tedersoo L."/>
            <person name="Vaario L.M."/>
            <person name="Yamada A."/>
            <person name="Yan M."/>
            <person name="Wang P."/>
            <person name="Xu J."/>
            <person name="Bruns T."/>
            <person name="Baldrian P."/>
            <person name="Vilgalys R."/>
            <person name="Dunand C."/>
            <person name="Henrissat B."/>
            <person name="Grigoriev I.V."/>
            <person name="Hibbett D."/>
            <person name="Nagy L.G."/>
            <person name="Martin F.M."/>
        </authorList>
    </citation>
    <scope>NUCLEOTIDE SEQUENCE</scope>
    <source>
        <strain evidence="2">Prilba</strain>
    </source>
</reference>
<sequence length="173" mass="18213">MSFLSRGAFLRPALRSTSSLLSLGPARRALITLQDNLYTVTATSTGGRDGTISSTPTDETAPLNLKLTPPKVLGGRGDRGHNPEQLFAAGYSACFLGAIQVAATKLGKREVGARAVVHADVTLGRPTDRPGFGLKVLLRVEGVEDQAILDAAHEMCPYSRALSEGVVVDVEKA</sequence>
<dbReference type="Gene3D" id="3.30.300.20">
    <property type="match status" value="1"/>
</dbReference>
<protein>
    <submittedName>
        <fullName evidence="2">OsmC-like protein</fullName>
    </submittedName>
</protein>